<dbReference type="Proteomes" id="UP001163046">
    <property type="component" value="Unassembled WGS sequence"/>
</dbReference>
<sequence>MAQKFLVTEDLLKELGLTEAKLTTTILEEEYGACRKHFLQYSAHSPRYMTSTSSARFGSELTPGQGPHEVTPKGRPNEVPPEEGPYEVIPEEVPHELAPLTGGLAILQIRIDCEAISGPGPGGGSSSPVVALQERETGLPEAALVPTTSQAEATGGFGTVRKVLIVDTKSGSLIITVECSSLEILDGLWDDYCAGHLSEMAQKFLVTEDVMKELGVTEVKTQDNNSRGGVYILSTGFIAESCCISMGNTFVKTATGNTVITLDVDPGRYHHQCEIANN</sequence>
<evidence type="ECO:0000313" key="4">
    <source>
        <dbReference type="Proteomes" id="UP001163046"/>
    </source>
</evidence>
<comment type="caution">
    <text evidence="3">The sequence shown here is derived from an EMBL/GenBank/DDBJ whole genome shotgun (WGS) entry which is preliminary data.</text>
</comment>
<proteinExistence type="predicted"/>
<keyword evidence="4" id="KW-1185">Reference proteome</keyword>
<evidence type="ECO:0000313" key="3">
    <source>
        <dbReference type="EMBL" id="KAJ7388941.1"/>
    </source>
</evidence>
<feature type="domain" description="TRADD-like N-terminal" evidence="2">
    <location>
        <begin position="163"/>
        <end position="208"/>
    </location>
</feature>
<dbReference type="OrthoDB" id="5985362at2759"/>
<dbReference type="InterPro" id="IPR049341">
    <property type="entry name" value="TRADD-like_N"/>
</dbReference>
<organism evidence="3 4">
    <name type="scientific">Desmophyllum pertusum</name>
    <dbReference type="NCBI Taxonomy" id="174260"/>
    <lineage>
        <taxon>Eukaryota</taxon>
        <taxon>Metazoa</taxon>
        <taxon>Cnidaria</taxon>
        <taxon>Anthozoa</taxon>
        <taxon>Hexacorallia</taxon>
        <taxon>Scleractinia</taxon>
        <taxon>Caryophylliina</taxon>
        <taxon>Caryophylliidae</taxon>
        <taxon>Desmophyllum</taxon>
    </lineage>
</organism>
<dbReference type="Pfam" id="PF20694">
    <property type="entry name" value="TRADD-like_N"/>
    <property type="match status" value="1"/>
</dbReference>
<name>A0A9W9ZW27_9CNID</name>
<dbReference type="AlphaFoldDB" id="A0A9W9ZW27"/>
<dbReference type="EMBL" id="MU825446">
    <property type="protein sequence ID" value="KAJ7388941.1"/>
    <property type="molecule type" value="Genomic_DNA"/>
</dbReference>
<evidence type="ECO:0000256" key="1">
    <source>
        <dbReference type="SAM" id="MobiDB-lite"/>
    </source>
</evidence>
<accession>A0A9W9ZW27</accession>
<protein>
    <recommendedName>
        <fullName evidence="2">TRADD-like N-terminal domain-containing protein</fullName>
    </recommendedName>
</protein>
<evidence type="ECO:0000259" key="2">
    <source>
        <dbReference type="Pfam" id="PF20694"/>
    </source>
</evidence>
<reference evidence="3" key="1">
    <citation type="submission" date="2023-01" db="EMBL/GenBank/DDBJ databases">
        <title>Genome assembly of the deep-sea coral Lophelia pertusa.</title>
        <authorList>
            <person name="Herrera S."/>
            <person name="Cordes E."/>
        </authorList>
    </citation>
    <scope>NUCLEOTIDE SEQUENCE</scope>
    <source>
        <strain evidence="3">USNM1676648</strain>
        <tissue evidence="3">Polyp</tissue>
    </source>
</reference>
<feature type="region of interest" description="Disordered" evidence="1">
    <location>
        <begin position="50"/>
        <end position="84"/>
    </location>
</feature>
<gene>
    <name evidence="3" type="ORF">OS493_034872</name>
</gene>